<dbReference type="GO" id="GO:0016787">
    <property type="term" value="F:hydrolase activity"/>
    <property type="evidence" value="ECO:0007669"/>
    <property type="project" value="UniProtKB-KW"/>
</dbReference>
<dbReference type="InterPro" id="IPR003495">
    <property type="entry name" value="CobW/HypB/UreG_nucleotide-bd"/>
</dbReference>
<comment type="similarity">
    <text evidence="4">Belongs to the SIMIBI class G3E GTPase family. ZNG1 subfamily.</text>
</comment>
<dbReference type="Proteomes" id="UP001237207">
    <property type="component" value="Unassembled WGS sequence"/>
</dbReference>
<keyword evidence="8" id="KW-1185">Reference proteome</keyword>
<reference evidence="7" key="1">
    <citation type="submission" date="2023-07" db="EMBL/GenBank/DDBJ databases">
        <title>Genomic Encyclopedia of Type Strains, Phase IV (KMG-IV): sequencing the most valuable type-strain genomes for metagenomic binning, comparative biology and taxonomic classification.</title>
        <authorList>
            <person name="Goeker M."/>
        </authorList>
    </citation>
    <scope>NUCLEOTIDE SEQUENCE</scope>
    <source>
        <strain evidence="7">DSM 23947</strain>
    </source>
</reference>
<dbReference type="RefSeq" id="WP_307256401.1">
    <property type="nucleotide sequence ID" value="NZ_JAUSUC010000006.1"/>
</dbReference>
<keyword evidence="2" id="KW-0378">Hydrolase</keyword>
<evidence type="ECO:0000313" key="8">
    <source>
        <dbReference type="Proteomes" id="UP001237207"/>
    </source>
</evidence>
<evidence type="ECO:0000256" key="3">
    <source>
        <dbReference type="ARBA" id="ARBA00023186"/>
    </source>
</evidence>
<comment type="catalytic activity">
    <reaction evidence="5">
        <text>GTP + H2O = GDP + phosphate + H(+)</text>
        <dbReference type="Rhea" id="RHEA:19669"/>
        <dbReference type="ChEBI" id="CHEBI:15377"/>
        <dbReference type="ChEBI" id="CHEBI:15378"/>
        <dbReference type="ChEBI" id="CHEBI:37565"/>
        <dbReference type="ChEBI" id="CHEBI:43474"/>
        <dbReference type="ChEBI" id="CHEBI:58189"/>
    </reaction>
    <physiologicalReaction direction="left-to-right" evidence="5">
        <dbReference type="Rhea" id="RHEA:19670"/>
    </physiologicalReaction>
</comment>
<dbReference type="Gene3D" id="3.30.1220.10">
    <property type="entry name" value="CobW-like, C-terminal domain"/>
    <property type="match status" value="1"/>
</dbReference>
<dbReference type="GO" id="GO:0005737">
    <property type="term" value="C:cytoplasm"/>
    <property type="evidence" value="ECO:0007669"/>
    <property type="project" value="TreeGrafter"/>
</dbReference>
<evidence type="ECO:0000256" key="4">
    <source>
        <dbReference type="ARBA" id="ARBA00034320"/>
    </source>
</evidence>
<proteinExistence type="inferred from homology"/>
<evidence type="ECO:0000313" key="7">
    <source>
        <dbReference type="EMBL" id="MDQ0214413.1"/>
    </source>
</evidence>
<evidence type="ECO:0000256" key="5">
    <source>
        <dbReference type="ARBA" id="ARBA00049117"/>
    </source>
</evidence>
<dbReference type="SUPFAM" id="SSF52540">
    <property type="entry name" value="P-loop containing nucleoside triphosphate hydrolases"/>
    <property type="match status" value="1"/>
</dbReference>
<evidence type="ECO:0000256" key="2">
    <source>
        <dbReference type="ARBA" id="ARBA00022801"/>
    </source>
</evidence>
<dbReference type="EMBL" id="JAUSUC010000006">
    <property type="protein sequence ID" value="MDQ0214413.1"/>
    <property type="molecule type" value="Genomic_DNA"/>
</dbReference>
<dbReference type="SUPFAM" id="SSF90002">
    <property type="entry name" value="Hypothetical protein YjiA, C-terminal domain"/>
    <property type="match status" value="1"/>
</dbReference>
<dbReference type="Pfam" id="PF02492">
    <property type="entry name" value="cobW"/>
    <property type="match status" value="1"/>
</dbReference>
<dbReference type="Pfam" id="PF07683">
    <property type="entry name" value="CobW_C"/>
    <property type="match status" value="1"/>
</dbReference>
<dbReference type="Gene3D" id="3.40.50.300">
    <property type="entry name" value="P-loop containing nucleotide triphosphate hydrolases"/>
    <property type="match status" value="1"/>
</dbReference>
<protein>
    <submittedName>
        <fullName evidence="7">G3E family GTPase</fullName>
    </submittedName>
</protein>
<dbReference type="InterPro" id="IPR027417">
    <property type="entry name" value="P-loop_NTPase"/>
</dbReference>
<dbReference type="PANTHER" id="PTHR13748:SF62">
    <property type="entry name" value="COBW DOMAIN-CONTAINING PROTEIN"/>
    <property type="match status" value="1"/>
</dbReference>
<dbReference type="InterPro" id="IPR051316">
    <property type="entry name" value="Zinc-reg_GTPase_activator"/>
</dbReference>
<name>A0AAJ1WIG9_9BACI</name>
<dbReference type="CDD" id="cd03112">
    <property type="entry name" value="CobW-like"/>
    <property type="match status" value="1"/>
</dbReference>
<dbReference type="InterPro" id="IPR011629">
    <property type="entry name" value="CobW-like_C"/>
</dbReference>
<organism evidence="7 8">
    <name type="scientific">Oikeobacillus pervagus</name>
    <dbReference type="NCBI Taxonomy" id="1325931"/>
    <lineage>
        <taxon>Bacteria</taxon>
        <taxon>Bacillati</taxon>
        <taxon>Bacillota</taxon>
        <taxon>Bacilli</taxon>
        <taxon>Bacillales</taxon>
        <taxon>Bacillaceae</taxon>
        <taxon>Oikeobacillus</taxon>
    </lineage>
</organism>
<dbReference type="PANTHER" id="PTHR13748">
    <property type="entry name" value="COBW-RELATED"/>
    <property type="match status" value="1"/>
</dbReference>
<keyword evidence="1" id="KW-0547">Nucleotide-binding</keyword>
<dbReference type="GO" id="GO:0000166">
    <property type="term" value="F:nucleotide binding"/>
    <property type="evidence" value="ECO:0007669"/>
    <property type="project" value="UniProtKB-KW"/>
</dbReference>
<evidence type="ECO:0000259" key="6">
    <source>
        <dbReference type="SMART" id="SM00833"/>
    </source>
</evidence>
<gene>
    <name evidence="7" type="ORF">J2S13_000809</name>
</gene>
<accession>A0AAJ1WIG9</accession>
<sequence length="306" mass="35308">MNKKHVYVLSGFLGSGKTTLLKRMITFFQENGRRPAILMNELGEVSIDSNEVEEGTPLRELLNGCICCTIQGQLESQLQELLGTECFDDLIIETTGVAHPVEAIDAIMTPLFADQLEWKGIITVIDSLLWKRKGDLDIQLRQLLHEQVKHADLIILNKTDSLSEMERGIITYDVQDLNQIAQIFITNYSEIPMKRIAQLQMGEKKSIMKTTVNEHLHLSVYVHTFTKSVDKRQFENWLKKYVDHLYRMKGYIPFTHTTYPVLFQYSYGMPIYIPEDMNMPTNLVIIGDNLDKEIIENELKELEYSS</sequence>
<dbReference type="InterPro" id="IPR036627">
    <property type="entry name" value="CobW-likC_sf"/>
</dbReference>
<comment type="caution">
    <text evidence="7">The sequence shown here is derived from an EMBL/GenBank/DDBJ whole genome shotgun (WGS) entry which is preliminary data.</text>
</comment>
<dbReference type="AlphaFoldDB" id="A0AAJ1WIG9"/>
<evidence type="ECO:0000256" key="1">
    <source>
        <dbReference type="ARBA" id="ARBA00022741"/>
    </source>
</evidence>
<feature type="domain" description="CobW C-terminal" evidence="6">
    <location>
        <begin position="218"/>
        <end position="303"/>
    </location>
</feature>
<keyword evidence="3" id="KW-0143">Chaperone</keyword>
<dbReference type="SMART" id="SM00833">
    <property type="entry name" value="CobW_C"/>
    <property type="match status" value="1"/>
</dbReference>